<keyword evidence="6 13" id="KW-0808">Transferase</keyword>
<dbReference type="GO" id="GO:0005829">
    <property type="term" value="C:cytosol"/>
    <property type="evidence" value="ECO:0007669"/>
    <property type="project" value="TreeGrafter"/>
</dbReference>
<evidence type="ECO:0000256" key="5">
    <source>
        <dbReference type="ARBA" id="ARBA00022490"/>
    </source>
</evidence>
<dbReference type="Gene3D" id="3.40.47.10">
    <property type="match status" value="1"/>
</dbReference>
<dbReference type="EMBL" id="QEHR01000003">
    <property type="protein sequence ID" value="PVW15597.1"/>
    <property type="molecule type" value="Genomic_DNA"/>
</dbReference>
<evidence type="ECO:0000256" key="7">
    <source>
        <dbReference type="ARBA" id="ARBA00023315"/>
    </source>
</evidence>
<comment type="subcellular location">
    <subcellularLocation>
        <location evidence="1">Cytoplasm</location>
    </subcellularLocation>
</comment>
<keyword evidence="5" id="KW-0963">Cytoplasm</keyword>
<evidence type="ECO:0000256" key="13">
    <source>
        <dbReference type="RuleBase" id="RU003694"/>
    </source>
</evidence>
<evidence type="ECO:0000313" key="16">
    <source>
        <dbReference type="Proteomes" id="UP000245962"/>
    </source>
</evidence>
<keyword evidence="16" id="KW-1185">Reference proteome</keyword>
<name>A0A2U0I3A4_9FLAO</name>
<dbReference type="AlphaFoldDB" id="A0A2U0I3A4"/>
<evidence type="ECO:0000259" key="14">
    <source>
        <dbReference type="PROSITE" id="PS52004"/>
    </source>
</evidence>
<dbReference type="Pfam" id="PF00109">
    <property type="entry name" value="ketoacyl-synt"/>
    <property type="match status" value="1"/>
</dbReference>
<evidence type="ECO:0000256" key="11">
    <source>
        <dbReference type="ARBA" id="ARBA00048121"/>
    </source>
</evidence>
<evidence type="ECO:0000256" key="10">
    <source>
        <dbReference type="ARBA" id="ARBA00042143"/>
    </source>
</evidence>
<organism evidence="15 16">
    <name type="scientific">Marixanthomonas spongiae</name>
    <dbReference type="NCBI Taxonomy" id="2174845"/>
    <lineage>
        <taxon>Bacteria</taxon>
        <taxon>Pseudomonadati</taxon>
        <taxon>Bacteroidota</taxon>
        <taxon>Flavobacteriia</taxon>
        <taxon>Flavobacteriales</taxon>
        <taxon>Flavobacteriaceae</taxon>
        <taxon>Marixanthomonas</taxon>
    </lineage>
</organism>
<dbReference type="SUPFAM" id="SSF53901">
    <property type="entry name" value="Thiolase-like"/>
    <property type="match status" value="2"/>
</dbReference>
<dbReference type="InterPro" id="IPR014031">
    <property type="entry name" value="Ketoacyl_synth_C"/>
</dbReference>
<comment type="caution">
    <text evidence="15">The sequence shown here is derived from an EMBL/GenBank/DDBJ whole genome shotgun (WGS) entry which is preliminary data.</text>
</comment>
<reference evidence="15 16" key="1">
    <citation type="submission" date="2018-04" db="EMBL/GenBank/DDBJ databases">
        <title>Marixanthomonas spongiae HN-E44 sp. nov., isolated from a marine sponge.</title>
        <authorList>
            <person name="Luo L."/>
            <person name="Zhuang L."/>
        </authorList>
    </citation>
    <scope>NUCLEOTIDE SEQUENCE [LARGE SCALE GENOMIC DNA]</scope>
    <source>
        <strain evidence="15 16">HN-E44</strain>
    </source>
</reference>
<evidence type="ECO:0000256" key="12">
    <source>
        <dbReference type="ARBA" id="ARBA00048506"/>
    </source>
</evidence>
<protein>
    <recommendedName>
        <fullName evidence="8">3-oxoacyl-[acyl-carrier-protein] synthase 1</fullName>
        <ecNumber evidence="4">2.3.1.41</ecNumber>
    </recommendedName>
    <alternativeName>
        <fullName evidence="9">3-oxoacyl-[acyl-carrier-protein] synthase I</fullName>
    </alternativeName>
    <alternativeName>
        <fullName evidence="10">Beta-ketoacyl-ACP synthase I</fullName>
    </alternativeName>
</protein>
<dbReference type="InterPro" id="IPR000794">
    <property type="entry name" value="Beta-ketoacyl_synthase"/>
</dbReference>
<evidence type="ECO:0000256" key="2">
    <source>
        <dbReference type="ARBA" id="ARBA00008467"/>
    </source>
</evidence>
<proteinExistence type="inferred from homology"/>
<comment type="subunit">
    <text evidence="3">Homodimer.</text>
</comment>
<dbReference type="PANTHER" id="PTHR11712">
    <property type="entry name" value="POLYKETIDE SYNTHASE-RELATED"/>
    <property type="match status" value="1"/>
</dbReference>
<comment type="similarity">
    <text evidence="2 13">Belongs to the thiolase-like superfamily. Beta-ketoacyl-ACP synthases family.</text>
</comment>
<dbReference type="GO" id="GO:0006633">
    <property type="term" value="P:fatty acid biosynthetic process"/>
    <property type="evidence" value="ECO:0007669"/>
    <property type="project" value="TreeGrafter"/>
</dbReference>
<keyword evidence="7" id="KW-0012">Acyltransferase</keyword>
<dbReference type="RefSeq" id="WP_116693621.1">
    <property type="nucleotide sequence ID" value="NZ_QEHR01000003.1"/>
</dbReference>
<accession>A0A2U0I3A4</accession>
<dbReference type="PROSITE" id="PS52004">
    <property type="entry name" value="KS3_2"/>
    <property type="match status" value="1"/>
</dbReference>
<evidence type="ECO:0000256" key="6">
    <source>
        <dbReference type="ARBA" id="ARBA00022679"/>
    </source>
</evidence>
<sequence length="424" mass="45089">MKHRVVVTGLGVVAPNGVGVPVFSEAIQSGTSGIAFHQKLKELGFSCQIGGMPNISEEKIKEYFTDLQLKNFKSDNILYGVIAGMDALKDADISLAGKQGEPLWDLGIIFGSGNSSVEKFRESFYKIDEGNVRRLGSTSVAQTMASSVAAYLGGMSGAGNWVTSNASACATGTEAIVMGYEHIASGKATQMLCGSSNDGGPYVWGGFDAMRILPYQYNNDPTAASRPMDANASGFVPGCGAGALVLESLKSAQERGATIYAEVLGGHVNSGGQRGEGSMTAPNSIAVKRCITESLKQAEIDVSEIDYINGHLTATTKDPLEIRNWCEALYRNGADFPYINSLKGMTGHCLAASGSIEAVSTILQLKDGFLFPNVNCETVHPEIERLISSEKIPKETFKTNLQTVIKASFGFGDVNACIIFRRKS</sequence>
<dbReference type="InterPro" id="IPR016039">
    <property type="entry name" value="Thiolase-like"/>
</dbReference>
<evidence type="ECO:0000256" key="1">
    <source>
        <dbReference type="ARBA" id="ARBA00004496"/>
    </source>
</evidence>
<comment type="catalytic activity">
    <reaction evidence="12">
        <text>a fatty acyl-[ACP] + malonyl-[ACP] + H(+) = a 3-oxoacyl-[ACP] + holo-[ACP] + CO2</text>
        <dbReference type="Rhea" id="RHEA:22836"/>
        <dbReference type="Rhea" id="RHEA-COMP:9623"/>
        <dbReference type="Rhea" id="RHEA-COMP:9685"/>
        <dbReference type="Rhea" id="RHEA-COMP:9916"/>
        <dbReference type="Rhea" id="RHEA-COMP:14125"/>
        <dbReference type="ChEBI" id="CHEBI:15378"/>
        <dbReference type="ChEBI" id="CHEBI:16526"/>
        <dbReference type="ChEBI" id="CHEBI:64479"/>
        <dbReference type="ChEBI" id="CHEBI:78449"/>
        <dbReference type="ChEBI" id="CHEBI:78776"/>
        <dbReference type="ChEBI" id="CHEBI:138651"/>
        <dbReference type="EC" id="2.3.1.41"/>
    </reaction>
    <physiologicalReaction direction="left-to-right" evidence="12">
        <dbReference type="Rhea" id="RHEA:22837"/>
    </physiologicalReaction>
</comment>
<evidence type="ECO:0000313" key="15">
    <source>
        <dbReference type="EMBL" id="PVW15597.1"/>
    </source>
</evidence>
<evidence type="ECO:0000256" key="8">
    <source>
        <dbReference type="ARBA" id="ARBA00039450"/>
    </source>
</evidence>
<dbReference type="Proteomes" id="UP000245962">
    <property type="component" value="Unassembled WGS sequence"/>
</dbReference>
<dbReference type="SMART" id="SM00825">
    <property type="entry name" value="PKS_KS"/>
    <property type="match status" value="1"/>
</dbReference>
<evidence type="ECO:0000256" key="9">
    <source>
        <dbReference type="ARBA" id="ARBA00041620"/>
    </source>
</evidence>
<dbReference type="InterPro" id="IPR014030">
    <property type="entry name" value="Ketoacyl_synth_N"/>
</dbReference>
<dbReference type="EC" id="2.3.1.41" evidence="4"/>
<dbReference type="OrthoDB" id="9808669at2"/>
<evidence type="ECO:0000256" key="3">
    <source>
        <dbReference type="ARBA" id="ARBA00011738"/>
    </source>
</evidence>
<dbReference type="PANTHER" id="PTHR11712:SF306">
    <property type="entry name" value="3-OXOACYL-[ACYL-CARRIER-PROTEIN] SYNTHASE 1"/>
    <property type="match status" value="1"/>
</dbReference>
<evidence type="ECO:0000256" key="4">
    <source>
        <dbReference type="ARBA" id="ARBA00013191"/>
    </source>
</evidence>
<dbReference type="Pfam" id="PF02801">
    <property type="entry name" value="Ketoacyl-synt_C"/>
    <property type="match status" value="1"/>
</dbReference>
<feature type="domain" description="Ketosynthase family 3 (KS3)" evidence="14">
    <location>
        <begin position="2"/>
        <end position="422"/>
    </location>
</feature>
<dbReference type="CDD" id="cd00834">
    <property type="entry name" value="KAS_I_II"/>
    <property type="match status" value="1"/>
</dbReference>
<gene>
    <name evidence="15" type="ORF">DDV96_04835</name>
</gene>
<comment type="catalytic activity">
    <reaction evidence="11">
        <text>(3Z)-decenoyl-[ACP] + malonyl-[ACP] + H(+) = 3-oxo-(5Z)-dodecenoyl-[ACP] + holo-[ACP] + CO2</text>
        <dbReference type="Rhea" id="RHEA:54940"/>
        <dbReference type="Rhea" id="RHEA-COMP:9623"/>
        <dbReference type="Rhea" id="RHEA-COMP:9685"/>
        <dbReference type="Rhea" id="RHEA-COMP:9927"/>
        <dbReference type="Rhea" id="RHEA-COMP:14042"/>
        <dbReference type="ChEBI" id="CHEBI:15378"/>
        <dbReference type="ChEBI" id="CHEBI:16526"/>
        <dbReference type="ChEBI" id="CHEBI:64479"/>
        <dbReference type="ChEBI" id="CHEBI:78449"/>
        <dbReference type="ChEBI" id="CHEBI:78798"/>
        <dbReference type="ChEBI" id="CHEBI:138410"/>
    </reaction>
    <physiologicalReaction direction="left-to-right" evidence="11">
        <dbReference type="Rhea" id="RHEA:54941"/>
    </physiologicalReaction>
</comment>
<dbReference type="GO" id="GO:0004315">
    <property type="term" value="F:3-oxoacyl-[acyl-carrier-protein] synthase activity"/>
    <property type="evidence" value="ECO:0007669"/>
    <property type="project" value="UniProtKB-EC"/>
</dbReference>
<dbReference type="InterPro" id="IPR020841">
    <property type="entry name" value="PKS_Beta-ketoAc_synthase_dom"/>
</dbReference>